<evidence type="ECO:0000313" key="4">
    <source>
        <dbReference type="EMBL" id="CAE7398004.1"/>
    </source>
</evidence>
<reference evidence="4" key="1">
    <citation type="submission" date="2021-02" db="EMBL/GenBank/DDBJ databases">
        <authorList>
            <person name="Dougan E. K."/>
            <person name="Rhodes N."/>
            <person name="Thang M."/>
            <person name="Chan C."/>
        </authorList>
    </citation>
    <scope>NUCLEOTIDE SEQUENCE</scope>
</reference>
<keyword evidence="2" id="KW-0808">Transferase</keyword>
<comment type="similarity">
    <text evidence="1">Belongs to the sulfotransferase 1 family.</text>
</comment>
<dbReference type="Pfam" id="PF00685">
    <property type="entry name" value="Sulfotransfer_1"/>
    <property type="match status" value="1"/>
</dbReference>
<dbReference type="EMBL" id="CAJNDS010002259">
    <property type="protein sequence ID" value="CAE7398004.1"/>
    <property type="molecule type" value="Genomic_DNA"/>
</dbReference>
<dbReference type="Gene3D" id="3.40.50.300">
    <property type="entry name" value="P-loop containing nucleotide triphosphate hydrolases"/>
    <property type="match status" value="1"/>
</dbReference>
<protein>
    <submittedName>
        <fullName evidence="4">SULT1B1 protein</fullName>
    </submittedName>
</protein>
<feature type="domain" description="Sulfotransferase" evidence="3">
    <location>
        <begin position="83"/>
        <end position="276"/>
    </location>
</feature>
<keyword evidence="5" id="KW-1185">Reference proteome</keyword>
<accession>A0A812QPT4</accession>
<evidence type="ECO:0000259" key="3">
    <source>
        <dbReference type="Pfam" id="PF00685"/>
    </source>
</evidence>
<proteinExistence type="inferred from homology"/>
<dbReference type="OrthoDB" id="205623at2759"/>
<evidence type="ECO:0000256" key="1">
    <source>
        <dbReference type="ARBA" id="ARBA00005771"/>
    </source>
</evidence>
<dbReference type="SUPFAM" id="SSF52540">
    <property type="entry name" value="P-loop containing nucleoside triphosphate hydrolases"/>
    <property type="match status" value="1"/>
</dbReference>
<dbReference type="InterPro" id="IPR027417">
    <property type="entry name" value="P-loop_NTPase"/>
</dbReference>
<dbReference type="InterPro" id="IPR000863">
    <property type="entry name" value="Sulfotransferase_dom"/>
</dbReference>
<dbReference type="GO" id="GO:0008146">
    <property type="term" value="F:sulfotransferase activity"/>
    <property type="evidence" value="ECO:0007669"/>
    <property type="project" value="InterPro"/>
</dbReference>
<dbReference type="AlphaFoldDB" id="A0A812QPT4"/>
<name>A0A812QPT4_9DINO</name>
<sequence length="359" mass="40875">MAWVRPVAFVAPAVGATSLALKARYSTPEQHSSFLAMWCLGPMECVKTIPWRLQIFWRLRLVHRHIQTLSAEELALQWRPKPHDVVVAVPAKSGTTMLLQAAHQLRMAGAWGHDVDFEDQMDVIPMLEGGPGSLLPTNRINQEQLAEPRIYKSHLKCKAFDRLKVKRVYCFRDLKDVLVSDWRFTASILESPVPLETFAVMRVVPGGVDRALKDLCDWWEHRHESDVCFLFFEDVLEDRVAAVERLQGLMELKKDKELAKLVAEQCSHTFMSENHRKFDDHKIIEALDRLTGVSRASALVGKVRKDGGKSGEGAALPLPVKEWLDWRWECIVHKRLGFKSLVDMRAAWAAECRQHGGIS</sequence>
<evidence type="ECO:0000313" key="5">
    <source>
        <dbReference type="Proteomes" id="UP000604046"/>
    </source>
</evidence>
<dbReference type="PANTHER" id="PTHR11783">
    <property type="entry name" value="SULFOTRANSFERASE SULT"/>
    <property type="match status" value="1"/>
</dbReference>
<evidence type="ECO:0000256" key="2">
    <source>
        <dbReference type="ARBA" id="ARBA00022679"/>
    </source>
</evidence>
<gene>
    <name evidence="4" type="primary">SULT1B1</name>
    <name evidence="4" type="ORF">SNAT2548_LOCUS21672</name>
</gene>
<organism evidence="4 5">
    <name type="scientific">Symbiodinium natans</name>
    <dbReference type="NCBI Taxonomy" id="878477"/>
    <lineage>
        <taxon>Eukaryota</taxon>
        <taxon>Sar</taxon>
        <taxon>Alveolata</taxon>
        <taxon>Dinophyceae</taxon>
        <taxon>Suessiales</taxon>
        <taxon>Symbiodiniaceae</taxon>
        <taxon>Symbiodinium</taxon>
    </lineage>
</organism>
<comment type="caution">
    <text evidence="4">The sequence shown here is derived from an EMBL/GenBank/DDBJ whole genome shotgun (WGS) entry which is preliminary data.</text>
</comment>
<dbReference type="Proteomes" id="UP000604046">
    <property type="component" value="Unassembled WGS sequence"/>
</dbReference>